<dbReference type="Gene3D" id="3.30.565.10">
    <property type="entry name" value="Histidine kinase-like ATPase, C-terminal domain"/>
    <property type="match status" value="1"/>
</dbReference>
<feature type="domain" description="Histidine kinase" evidence="14">
    <location>
        <begin position="412"/>
        <end position="634"/>
    </location>
</feature>
<accession>A0A317ZET0</accession>
<dbReference type="PROSITE" id="PS50885">
    <property type="entry name" value="HAMP"/>
    <property type="match status" value="1"/>
</dbReference>
<dbReference type="PRINTS" id="PR00344">
    <property type="entry name" value="BCTRLSENSOR"/>
</dbReference>
<keyword evidence="5" id="KW-0808">Transferase</keyword>
<evidence type="ECO:0000259" key="15">
    <source>
        <dbReference type="PROSITE" id="PS50110"/>
    </source>
</evidence>
<dbReference type="InterPro" id="IPR001789">
    <property type="entry name" value="Sig_transdc_resp-reg_receiver"/>
</dbReference>
<evidence type="ECO:0000259" key="16">
    <source>
        <dbReference type="PROSITE" id="PS50885"/>
    </source>
</evidence>
<dbReference type="InterPro" id="IPR011006">
    <property type="entry name" value="CheY-like_superfamily"/>
</dbReference>
<dbReference type="InterPro" id="IPR005467">
    <property type="entry name" value="His_kinase_dom"/>
</dbReference>
<feature type="modified residue" description="4-aspartylphosphate" evidence="12">
    <location>
        <position position="709"/>
    </location>
</feature>
<feature type="domain" description="HAMP" evidence="16">
    <location>
        <begin position="320"/>
        <end position="372"/>
    </location>
</feature>
<dbReference type="SMART" id="SM00387">
    <property type="entry name" value="HATPase_c"/>
    <property type="match status" value="1"/>
</dbReference>
<dbReference type="SUPFAM" id="SSF47384">
    <property type="entry name" value="Homodimeric domain of signal transducing histidine kinase"/>
    <property type="match status" value="1"/>
</dbReference>
<evidence type="ECO:0000259" key="14">
    <source>
        <dbReference type="PROSITE" id="PS50109"/>
    </source>
</evidence>
<dbReference type="Proteomes" id="UP000247099">
    <property type="component" value="Unassembled WGS sequence"/>
</dbReference>
<evidence type="ECO:0000256" key="8">
    <source>
        <dbReference type="ARBA" id="ARBA00022840"/>
    </source>
</evidence>
<evidence type="ECO:0000256" key="11">
    <source>
        <dbReference type="ARBA" id="ARBA00068150"/>
    </source>
</evidence>
<dbReference type="CDD" id="cd00082">
    <property type="entry name" value="HisKA"/>
    <property type="match status" value="1"/>
</dbReference>
<dbReference type="GO" id="GO:0000155">
    <property type="term" value="F:phosphorelay sensor kinase activity"/>
    <property type="evidence" value="ECO:0007669"/>
    <property type="project" value="InterPro"/>
</dbReference>
<evidence type="ECO:0000256" key="4">
    <source>
        <dbReference type="ARBA" id="ARBA00022553"/>
    </source>
</evidence>
<keyword evidence="4 12" id="KW-0597">Phosphoprotein</keyword>
<dbReference type="PANTHER" id="PTHR45339">
    <property type="entry name" value="HYBRID SIGNAL TRANSDUCTION HISTIDINE KINASE J"/>
    <property type="match status" value="1"/>
</dbReference>
<dbReference type="Gene3D" id="1.10.287.130">
    <property type="match status" value="1"/>
</dbReference>
<comment type="catalytic activity">
    <reaction evidence="1">
        <text>ATP + protein L-histidine = ADP + protein N-phospho-L-histidine.</text>
        <dbReference type="EC" id="2.7.13.3"/>
    </reaction>
</comment>
<keyword evidence="7" id="KW-0418">Kinase</keyword>
<dbReference type="EC" id="2.7.13.3" evidence="3"/>
<evidence type="ECO:0000256" key="9">
    <source>
        <dbReference type="ARBA" id="ARBA00023012"/>
    </source>
</evidence>
<sequence>MPYLLRAAMRISTKIAIALAGAILLFAVFIGLSRYTVDQVQEHERRLNAYYSLEREIANILIGSRVFQDRLSGASYVENTLNKAQNDLNDIAEDADKVEMIFLSGMLERIETYARLFSRMVESKKFLSELDREVYADVVRFSEINLEMHEKLVVLYEESDNAEERHLIEKIIFANGRLWGWFNRAVSVIDRDLLLENDINRFNANFVITMRACKENVANIKELGKLLKLEEFEEYVGILDKITRGLNAVSVEFTIASREDSQLADQLESHGDRLRSMMNRLIERSQLESSEQSDRLSAIFWTAAVVILSFSVLVSTWFSLSVSRPIKRLRENFKVVANGNFNLQVPTPGKSELDDLARAFNDMTDKLRKSYAEVEDRVRQRTKELQLATVRSKKLADAAQEANLSKSAFLATMSHEIRTPLNSIIGFSELLDGTPLSDEQREDLSTIRRSGNILLELINSILDLSKIEAGKMHLEVKPVNLEEMVHEVSSLFKLQANRKGLKLEVDTSSSLPETVYTDATRLQQVVGNLISNALKFTEEGTIRVKAWASRNNPDEEEIYHIAVGDTGIGIAEEKLEDVFLAFTQEDSSTTRRYGGTGLGLAICKRIVEMLGGEISVDSVAGEGSTFSFSFRSLSDLRQDSAGTSLENTKASQLDFGEGLSVLIAEDDPTNFKLTRKLLGRFQITPDWAKNGSQAVEMAKEKDYDLILMDLQMPVLDGFSAAREILKACEGKKAPYIAALTANVLGESREACKHSGMDDFLAKPVSGDDLKAALLRFRKASWGE</sequence>
<dbReference type="Pfam" id="PF00512">
    <property type="entry name" value="HisKA"/>
    <property type="match status" value="1"/>
</dbReference>
<keyword evidence="6" id="KW-0547">Nucleotide-binding</keyword>
<dbReference type="PANTHER" id="PTHR45339:SF1">
    <property type="entry name" value="HYBRID SIGNAL TRANSDUCTION HISTIDINE KINASE J"/>
    <property type="match status" value="1"/>
</dbReference>
<comment type="subunit">
    <text evidence="10">At low DSF concentrations, interacts with RpfF.</text>
</comment>
<dbReference type="FunFam" id="3.30.565.10:FF:000010">
    <property type="entry name" value="Sensor histidine kinase RcsC"/>
    <property type="match status" value="1"/>
</dbReference>
<dbReference type="Pfam" id="PF00072">
    <property type="entry name" value="Response_reg"/>
    <property type="match status" value="1"/>
</dbReference>
<evidence type="ECO:0000313" key="17">
    <source>
        <dbReference type="EMBL" id="PXA03312.1"/>
    </source>
</evidence>
<dbReference type="CDD" id="cd06225">
    <property type="entry name" value="HAMP"/>
    <property type="match status" value="1"/>
</dbReference>
<dbReference type="InterPro" id="IPR036890">
    <property type="entry name" value="HATPase_C_sf"/>
</dbReference>
<feature type="transmembrane region" description="Helical" evidence="13">
    <location>
        <begin position="298"/>
        <end position="320"/>
    </location>
</feature>
<dbReference type="SUPFAM" id="SSF52172">
    <property type="entry name" value="CheY-like"/>
    <property type="match status" value="1"/>
</dbReference>
<dbReference type="SMART" id="SM00388">
    <property type="entry name" value="HisKA"/>
    <property type="match status" value="1"/>
</dbReference>
<evidence type="ECO:0000256" key="13">
    <source>
        <dbReference type="SAM" id="Phobius"/>
    </source>
</evidence>
<protein>
    <recommendedName>
        <fullName evidence="11">Sensory/regulatory protein RpfC</fullName>
        <ecNumber evidence="3">2.7.13.3</ecNumber>
    </recommendedName>
</protein>
<dbReference type="PROSITE" id="PS50110">
    <property type="entry name" value="RESPONSE_REGULATORY"/>
    <property type="match status" value="1"/>
</dbReference>
<reference evidence="17 18" key="1">
    <citation type="submission" date="2018-05" db="EMBL/GenBank/DDBJ databases">
        <title>Coraliomargarita sinensis sp. nov., isolated from a marine solar saltern.</title>
        <authorList>
            <person name="Zhou L.Y."/>
        </authorList>
    </citation>
    <scope>NUCLEOTIDE SEQUENCE [LARGE SCALE GENOMIC DNA]</scope>
    <source>
        <strain evidence="17 18">WN38</strain>
    </source>
</reference>
<dbReference type="SMART" id="SM00448">
    <property type="entry name" value="REC"/>
    <property type="match status" value="1"/>
</dbReference>
<evidence type="ECO:0000256" key="7">
    <source>
        <dbReference type="ARBA" id="ARBA00022777"/>
    </source>
</evidence>
<dbReference type="InterPro" id="IPR003661">
    <property type="entry name" value="HisK_dim/P_dom"/>
</dbReference>
<proteinExistence type="predicted"/>
<comment type="subcellular location">
    <subcellularLocation>
        <location evidence="2">Membrane</location>
    </subcellularLocation>
</comment>
<evidence type="ECO:0000256" key="3">
    <source>
        <dbReference type="ARBA" id="ARBA00012438"/>
    </source>
</evidence>
<keyword evidence="18" id="KW-1185">Reference proteome</keyword>
<dbReference type="InParanoid" id="A0A317ZET0"/>
<name>A0A317ZET0_9BACT</name>
<dbReference type="GO" id="GO:0016020">
    <property type="term" value="C:membrane"/>
    <property type="evidence" value="ECO:0007669"/>
    <property type="project" value="UniProtKB-SubCell"/>
</dbReference>
<comment type="caution">
    <text evidence="17">The sequence shown here is derived from an EMBL/GenBank/DDBJ whole genome shotgun (WGS) entry which is preliminary data.</text>
</comment>
<gene>
    <name evidence="17" type="ORF">DDZ13_12885</name>
</gene>
<dbReference type="Gene3D" id="6.10.340.10">
    <property type="match status" value="1"/>
</dbReference>
<dbReference type="EMBL" id="QHJQ01000010">
    <property type="protein sequence ID" value="PXA03312.1"/>
    <property type="molecule type" value="Genomic_DNA"/>
</dbReference>
<feature type="domain" description="Response regulatory" evidence="15">
    <location>
        <begin position="660"/>
        <end position="777"/>
    </location>
</feature>
<evidence type="ECO:0000256" key="6">
    <source>
        <dbReference type="ARBA" id="ARBA00022741"/>
    </source>
</evidence>
<dbReference type="SUPFAM" id="SSF55874">
    <property type="entry name" value="ATPase domain of HSP90 chaperone/DNA topoisomerase II/histidine kinase"/>
    <property type="match status" value="1"/>
</dbReference>
<dbReference type="Pfam" id="PF00672">
    <property type="entry name" value="HAMP"/>
    <property type="match status" value="1"/>
</dbReference>
<dbReference type="InterPro" id="IPR003660">
    <property type="entry name" value="HAMP_dom"/>
</dbReference>
<dbReference type="CDD" id="cd16922">
    <property type="entry name" value="HATPase_EvgS-ArcB-TorS-like"/>
    <property type="match status" value="1"/>
</dbReference>
<dbReference type="InterPro" id="IPR036097">
    <property type="entry name" value="HisK_dim/P_sf"/>
</dbReference>
<keyword evidence="13" id="KW-1133">Transmembrane helix</keyword>
<keyword evidence="8" id="KW-0067">ATP-binding</keyword>
<dbReference type="InterPro" id="IPR003594">
    <property type="entry name" value="HATPase_dom"/>
</dbReference>
<evidence type="ECO:0000313" key="18">
    <source>
        <dbReference type="Proteomes" id="UP000247099"/>
    </source>
</evidence>
<dbReference type="Pfam" id="PF02518">
    <property type="entry name" value="HATPase_c"/>
    <property type="match status" value="1"/>
</dbReference>
<evidence type="ECO:0000256" key="5">
    <source>
        <dbReference type="ARBA" id="ARBA00022679"/>
    </source>
</evidence>
<dbReference type="GO" id="GO:0005524">
    <property type="term" value="F:ATP binding"/>
    <property type="evidence" value="ECO:0007669"/>
    <property type="project" value="UniProtKB-KW"/>
</dbReference>
<dbReference type="PROSITE" id="PS50109">
    <property type="entry name" value="HIS_KIN"/>
    <property type="match status" value="1"/>
</dbReference>
<dbReference type="InterPro" id="IPR004358">
    <property type="entry name" value="Sig_transdc_His_kin-like_C"/>
</dbReference>
<evidence type="ECO:0000256" key="2">
    <source>
        <dbReference type="ARBA" id="ARBA00004370"/>
    </source>
</evidence>
<keyword evidence="9" id="KW-0902">Two-component regulatory system</keyword>
<dbReference type="Gene3D" id="3.40.50.2300">
    <property type="match status" value="1"/>
</dbReference>
<dbReference type="FunFam" id="1.10.287.130:FF:000002">
    <property type="entry name" value="Two-component osmosensing histidine kinase"/>
    <property type="match status" value="1"/>
</dbReference>
<dbReference type="SUPFAM" id="SSF158472">
    <property type="entry name" value="HAMP domain-like"/>
    <property type="match status" value="1"/>
</dbReference>
<organism evidence="17 18">
    <name type="scientific">Coraliomargarita sinensis</name>
    <dbReference type="NCBI Taxonomy" id="2174842"/>
    <lineage>
        <taxon>Bacteria</taxon>
        <taxon>Pseudomonadati</taxon>
        <taxon>Verrucomicrobiota</taxon>
        <taxon>Opitutia</taxon>
        <taxon>Puniceicoccales</taxon>
        <taxon>Coraliomargaritaceae</taxon>
        <taxon>Coraliomargarita</taxon>
    </lineage>
</organism>
<evidence type="ECO:0000256" key="10">
    <source>
        <dbReference type="ARBA" id="ARBA00064003"/>
    </source>
</evidence>
<keyword evidence="13" id="KW-0812">Transmembrane</keyword>
<dbReference type="AlphaFoldDB" id="A0A317ZET0"/>
<evidence type="ECO:0000256" key="1">
    <source>
        <dbReference type="ARBA" id="ARBA00000085"/>
    </source>
</evidence>
<keyword evidence="13" id="KW-0472">Membrane</keyword>
<dbReference type="CDD" id="cd17546">
    <property type="entry name" value="REC_hyHK_CKI1_RcsC-like"/>
    <property type="match status" value="1"/>
</dbReference>
<dbReference type="SMART" id="SM00304">
    <property type="entry name" value="HAMP"/>
    <property type="match status" value="1"/>
</dbReference>
<evidence type="ECO:0000256" key="12">
    <source>
        <dbReference type="PROSITE-ProRule" id="PRU00169"/>
    </source>
</evidence>